<proteinExistence type="inferred from homology"/>
<dbReference type="Gene3D" id="3.40.630.190">
    <property type="entry name" value="LCP protein"/>
    <property type="match status" value="1"/>
</dbReference>
<dbReference type="RefSeq" id="WP_138129367.1">
    <property type="nucleotide sequence ID" value="NZ_SWLG01000027.1"/>
</dbReference>
<evidence type="ECO:0000256" key="1">
    <source>
        <dbReference type="ARBA" id="ARBA00006068"/>
    </source>
</evidence>
<comment type="similarity">
    <text evidence="1">Belongs to the LytR/CpsA/Psr (LCP) family.</text>
</comment>
<evidence type="ECO:0000259" key="2">
    <source>
        <dbReference type="Pfam" id="PF03816"/>
    </source>
</evidence>
<gene>
    <name evidence="3" type="ORF">FCL54_21945</name>
</gene>
<comment type="caution">
    <text evidence="3">The sequence shown here is derived from an EMBL/GenBank/DDBJ whole genome shotgun (WGS) entry which is preliminary data.</text>
</comment>
<sequence length="312" mass="35162">MGRFKNRKKKRTLLKVTLSIVLFLAVGAGAYGLYLYSSVKDTASQMHEEYKTTKPKPKVKNGKDPISILLMGVDERAGDRGRSDSIIMMTLNPKTDSMEMVSIPRDTRTEIVGKGTQDKINHAYAFGGTEMAVKSVENFTNVPVDYFIKVNMEALSELVDSVGGITVNNKLDWYDDRYYKKGYHYKKGKIELDGPQTLGYVRMRYQDPRGDFGRSERQRQVIEAIIDKGANISSFTKVDNILNAIGSNVKTNMTFGEMKDVFSNYRSAKNNIEQYQVKGSGTKIDGIYYLQVSEDERSKVTALLKDSLTAKK</sequence>
<evidence type="ECO:0000313" key="4">
    <source>
        <dbReference type="Proteomes" id="UP000308230"/>
    </source>
</evidence>
<dbReference type="GO" id="GO:0071555">
    <property type="term" value="P:cell wall organization"/>
    <property type="evidence" value="ECO:0007669"/>
    <property type="project" value="UniProtKB-KW"/>
</dbReference>
<dbReference type="PANTHER" id="PTHR33392">
    <property type="entry name" value="POLYISOPRENYL-TEICHOIC ACID--PEPTIDOGLYCAN TEICHOIC ACID TRANSFERASE TAGU"/>
    <property type="match status" value="1"/>
</dbReference>
<reference evidence="3 4" key="1">
    <citation type="submission" date="2019-04" db="EMBL/GenBank/DDBJ databases">
        <title>Bacillus caeni sp. nov., a bacterium isolated from mangrove sediment.</title>
        <authorList>
            <person name="Huang H."/>
            <person name="Mo K."/>
            <person name="Hu Y."/>
        </authorList>
    </citation>
    <scope>NUCLEOTIDE SEQUENCE [LARGE SCALE GENOMIC DNA]</scope>
    <source>
        <strain evidence="3 4">HB172195</strain>
    </source>
</reference>
<name>A0A5R9EWH9_9BACL</name>
<dbReference type="InterPro" id="IPR050922">
    <property type="entry name" value="LytR/CpsA/Psr_CW_biosynth"/>
</dbReference>
<dbReference type="PANTHER" id="PTHR33392:SF6">
    <property type="entry name" value="POLYISOPRENYL-TEICHOIC ACID--PEPTIDOGLYCAN TEICHOIC ACID TRANSFERASE TAGU"/>
    <property type="match status" value="1"/>
</dbReference>
<accession>A0A5R9EWH9</accession>
<dbReference type="OrthoDB" id="27330at2"/>
<keyword evidence="4" id="KW-1185">Reference proteome</keyword>
<dbReference type="Proteomes" id="UP000308230">
    <property type="component" value="Unassembled WGS sequence"/>
</dbReference>
<dbReference type="EMBL" id="SWLG01000027">
    <property type="protein sequence ID" value="TLS35181.1"/>
    <property type="molecule type" value="Genomic_DNA"/>
</dbReference>
<dbReference type="InterPro" id="IPR004474">
    <property type="entry name" value="LytR_CpsA_psr"/>
</dbReference>
<dbReference type="NCBIfam" id="TIGR00350">
    <property type="entry name" value="lytR_cpsA_psr"/>
    <property type="match status" value="1"/>
</dbReference>
<dbReference type="AlphaFoldDB" id="A0A5R9EWH9"/>
<evidence type="ECO:0000313" key="3">
    <source>
        <dbReference type="EMBL" id="TLS35181.1"/>
    </source>
</evidence>
<protein>
    <submittedName>
        <fullName evidence="3">Transcriptional regulator LytR</fullName>
    </submittedName>
</protein>
<feature type="domain" description="Cell envelope-related transcriptional attenuator" evidence="2">
    <location>
        <begin position="82"/>
        <end position="229"/>
    </location>
</feature>
<organism evidence="3 4">
    <name type="scientific">Exobacillus caeni</name>
    <dbReference type="NCBI Taxonomy" id="2574798"/>
    <lineage>
        <taxon>Bacteria</taxon>
        <taxon>Bacillati</taxon>
        <taxon>Bacillota</taxon>
        <taxon>Bacilli</taxon>
        <taxon>Bacillales</taxon>
        <taxon>Guptibacillaceae</taxon>
        <taxon>Exobacillus</taxon>
    </lineage>
</organism>
<dbReference type="Pfam" id="PF03816">
    <property type="entry name" value="LytR_cpsA_psr"/>
    <property type="match status" value="1"/>
</dbReference>